<dbReference type="Proteomes" id="UP000818029">
    <property type="component" value="Chromosome A03"/>
</dbReference>
<organism evidence="1 2">
    <name type="scientific">Gossypium hirsutum</name>
    <name type="common">Upland cotton</name>
    <name type="synonym">Gossypium mexicanum</name>
    <dbReference type="NCBI Taxonomy" id="3635"/>
    <lineage>
        <taxon>Eukaryota</taxon>
        <taxon>Viridiplantae</taxon>
        <taxon>Streptophyta</taxon>
        <taxon>Embryophyta</taxon>
        <taxon>Tracheophyta</taxon>
        <taxon>Spermatophyta</taxon>
        <taxon>Magnoliopsida</taxon>
        <taxon>eudicotyledons</taxon>
        <taxon>Gunneridae</taxon>
        <taxon>Pentapetalae</taxon>
        <taxon>rosids</taxon>
        <taxon>malvids</taxon>
        <taxon>Malvales</taxon>
        <taxon>Malvaceae</taxon>
        <taxon>Malvoideae</taxon>
        <taxon>Gossypium</taxon>
    </lineage>
</organism>
<dbReference type="Pfam" id="PF08284">
    <property type="entry name" value="RVP_2"/>
    <property type="match status" value="1"/>
</dbReference>
<protein>
    <submittedName>
        <fullName evidence="2">Uncharacterized protein</fullName>
    </submittedName>
</protein>
<gene>
    <name evidence="2" type="primary">LOC107900184</name>
</gene>
<accession>A0A1U8ITE1</accession>
<dbReference type="KEGG" id="ghi:107900184"/>
<proteinExistence type="predicted"/>
<dbReference type="GeneID" id="107900184"/>
<dbReference type="Gene3D" id="2.40.70.10">
    <property type="entry name" value="Acid Proteases"/>
    <property type="match status" value="1"/>
</dbReference>
<dbReference type="AlphaFoldDB" id="A0A1U8ITE1"/>
<name>A0A1U8ITE1_GOSHI</name>
<dbReference type="RefSeq" id="XP_016681367.1">
    <property type="nucleotide sequence ID" value="XM_016825878.1"/>
</dbReference>
<evidence type="ECO:0000313" key="2">
    <source>
        <dbReference type="RefSeq" id="XP_016681367.1"/>
    </source>
</evidence>
<reference evidence="2" key="2">
    <citation type="submission" date="2025-08" db="UniProtKB">
        <authorList>
            <consortium name="RefSeq"/>
        </authorList>
    </citation>
    <scope>IDENTIFICATION</scope>
</reference>
<dbReference type="OrthoDB" id="1749844at2759"/>
<keyword evidence="1" id="KW-1185">Reference proteome</keyword>
<dbReference type="InterPro" id="IPR021109">
    <property type="entry name" value="Peptidase_aspartic_dom_sf"/>
</dbReference>
<reference evidence="1" key="1">
    <citation type="journal article" date="2020" name="Nat. Genet.">
        <title>Genomic diversifications of five Gossypium allopolyploid species and their impact on cotton improvement.</title>
        <authorList>
            <person name="Chen Z.J."/>
            <person name="Sreedasyam A."/>
            <person name="Ando A."/>
            <person name="Song Q."/>
            <person name="De Santiago L.M."/>
            <person name="Hulse-Kemp A.M."/>
            <person name="Ding M."/>
            <person name="Ye W."/>
            <person name="Kirkbride R.C."/>
            <person name="Jenkins J."/>
            <person name="Plott C."/>
            <person name="Lovell J."/>
            <person name="Lin Y.M."/>
            <person name="Vaughn R."/>
            <person name="Liu B."/>
            <person name="Simpson S."/>
            <person name="Scheffler B.E."/>
            <person name="Wen L."/>
            <person name="Saski C.A."/>
            <person name="Grover C.E."/>
            <person name="Hu G."/>
            <person name="Conover J.L."/>
            <person name="Carlson J.W."/>
            <person name="Shu S."/>
            <person name="Boston L.B."/>
            <person name="Williams M."/>
            <person name="Peterson D.G."/>
            <person name="McGee K."/>
            <person name="Jones D.C."/>
            <person name="Wendel J.F."/>
            <person name="Stelly D.M."/>
            <person name="Grimwood J."/>
            <person name="Schmutz J."/>
        </authorList>
    </citation>
    <scope>NUCLEOTIDE SEQUENCE [LARGE SCALE GENOMIC DNA]</scope>
    <source>
        <strain evidence="1">cv. TM-1</strain>
    </source>
</reference>
<sequence length="221" mass="24622">MLSLCEHCNCNHPEECWKPPAVVAIIVVVPTLARGRGYGKDDVDRGFGSRGATQVRNGGPTGVYTVREPQTRKVTNVIADLLELSFWGFDVILGMDWLTEHRAKVNYEAKLVILCCVNGFEIVVVGESKELRFDEIRAVCDFSDVFPEELSGILPNREVEFGIKLYLGIDSVSIVLPYDTLGVEAPIVGVVGPRFHLTECVTVGSYSFVCEEERWDFEAIY</sequence>
<dbReference type="PaxDb" id="3635-A0A1U8ITE1"/>
<evidence type="ECO:0000313" key="1">
    <source>
        <dbReference type="Proteomes" id="UP000818029"/>
    </source>
</evidence>